<feature type="domain" description="C2" evidence="1">
    <location>
        <begin position="1"/>
        <end position="118"/>
    </location>
</feature>
<dbReference type="OrthoDB" id="195679at2759"/>
<sequence length="197" mass="22010">MASNLTQKFEENNLEVPRRQLKIFDIRGYNFPKTPSCHSLNSHFYVTLECGENKKTSKVSTRGRNPNWSREEFIFDYAGGSLRIKAYAHHLLSQDELVGELETRGATFVRQTNTENDVVRIRTGPVNGHLIPPTAAIVDGEHPSISFKYHLVDVEEENVHSVSISHDKSAGSLAKAAIFISAVTSTGSTLLRSRINQ</sequence>
<dbReference type="PROSITE" id="PS50004">
    <property type="entry name" value="C2"/>
    <property type="match status" value="1"/>
</dbReference>
<dbReference type="EMBL" id="KV428026">
    <property type="protein sequence ID" value="KZT40987.1"/>
    <property type="molecule type" value="Genomic_DNA"/>
</dbReference>
<name>A0A166FTK5_9AGAM</name>
<evidence type="ECO:0000313" key="3">
    <source>
        <dbReference type="Proteomes" id="UP000076798"/>
    </source>
</evidence>
<dbReference type="SUPFAM" id="SSF49562">
    <property type="entry name" value="C2 domain (Calcium/lipid-binding domain, CaLB)"/>
    <property type="match status" value="1"/>
</dbReference>
<reference evidence="2 3" key="1">
    <citation type="journal article" date="2016" name="Mol. Biol. Evol.">
        <title>Comparative Genomics of Early-Diverging Mushroom-Forming Fungi Provides Insights into the Origins of Lignocellulose Decay Capabilities.</title>
        <authorList>
            <person name="Nagy L.G."/>
            <person name="Riley R."/>
            <person name="Tritt A."/>
            <person name="Adam C."/>
            <person name="Daum C."/>
            <person name="Floudas D."/>
            <person name="Sun H."/>
            <person name="Yadav J.S."/>
            <person name="Pangilinan J."/>
            <person name="Larsson K.H."/>
            <person name="Matsuura K."/>
            <person name="Barry K."/>
            <person name="Labutti K."/>
            <person name="Kuo R."/>
            <person name="Ohm R.A."/>
            <person name="Bhattacharya S.S."/>
            <person name="Shirouzu T."/>
            <person name="Yoshinaga Y."/>
            <person name="Martin F.M."/>
            <person name="Grigoriev I.V."/>
            <person name="Hibbett D.S."/>
        </authorList>
    </citation>
    <scope>NUCLEOTIDE SEQUENCE [LARGE SCALE GENOMIC DNA]</scope>
    <source>
        <strain evidence="2 3">HHB10207 ss-3</strain>
    </source>
</reference>
<gene>
    <name evidence="2" type="ORF">SISSUDRAFT_1059875</name>
</gene>
<dbReference type="Gene3D" id="2.60.40.150">
    <property type="entry name" value="C2 domain"/>
    <property type="match status" value="1"/>
</dbReference>
<dbReference type="CDD" id="cd00030">
    <property type="entry name" value="C2"/>
    <property type="match status" value="1"/>
</dbReference>
<dbReference type="Proteomes" id="UP000076798">
    <property type="component" value="Unassembled WGS sequence"/>
</dbReference>
<evidence type="ECO:0000259" key="1">
    <source>
        <dbReference type="PROSITE" id="PS50004"/>
    </source>
</evidence>
<organism evidence="2 3">
    <name type="scientific">Sistotremastrum suecicum HHB10207 ss-3</name>
    <dbReference type="NCBI Taxonomy" id="1314776"/>
    <lineage>
        <taxon>Eukaryota</taxon>
        <taxon>Fungi</taxon>
        <taxon>Dikarya</taxon>
        <taxon>Basidiomycota</taxon>
        <taxon>Agaricomycotina</taxon>
        <taxon>Agaricomycetes</taxon>
        <taxon>Sistotremastrales</taxon>
        <taxon>Sistotremastraceae</taxon>
        <taxon>Sistotremastrum</taxon>
    </lineage>
</organism>
<proteinExistence type="predicted"/>
<dbReference type="Pfam" id="PF00168">
    <property type="entry name" value="C2"/>
    <property type="match status" value="1"/>
</dbReference>
<dbReference type="InterPro" id="IPR035892">
    <property type="entry name" value="C2_domain_sf"/>
</dbReference>
<protein>
    <recommendedName>
        <fullName evidence="1">C2 domain-containing protein</fullName>
    </recommendedName>
</protein>
<keyword evidence="3" id="KW-1185">Reference proteome</keyword>
<evidence type="ECO:0000313" key="2">
    <source>
        <dbReference type="EMBL" id="KZT40987.1"/>
    </source>
</evidence>
<dbReference type="AlphaFoldDB" id="A0A166FTK5"/>
<dbReference type="InterPro" id="IPR000008">
    <property type="entry name" value="C2_dom"/>
</dbReference>
<accession>A0A166FTK5</accession>